<dbReference type="Proteomes" id="UP000663870">
    <property type="component" value="Unassembled WGS sequence"/>
</dbReference>
<reference evidence="2" key="1">
    <citation type="submission" date="2021-02" db="EMBL/GenBank/DDBJ databases">
        <authorList>
            <person name="Nowell W R."/>
        </authorList>
    </citation>
    <scope>NUCLEOTIDE SEQUENCE</scope>
</reference>
<keyword evidence="3" id="KW-1185">Reference proteome</keyword>
<dbReference type="EMBL" id="CAJNOL010001719">
    <property type="protein sequence ID" value="CAF1409428.1"/>
    <property type="molecule type" value="Genomic_DNA"/>
</dbReference>
<gene>
    <name evidence="2" type="ORF">JXQ802_LOCUS35189</name>
    <name evidence="1" type="ORF">PYM288_LOCUS28107</name>
</gene>
<organism evidence="2 3">
    <name type="scientific">Rotaria sordida</name>
    <dbReference type="NCBI Taxonomy" id="392033"/>
    <lineage>
        <taxon>Eukaryota</taxon>
        <taxon>Metazoa</taxon>
        <taxon>Spiralia</taxon>
        <taxon>Gnathifera</taxon>
        <taxon>Rotifera</taxon>
        <taxon>Eurotatoria</taxon>
        <taxon>Bdelloidea</taxon>
        <taxon>Philodinida</taxon>
        <taxon>Philodinidae</taxon>
        <taxon>Rotaria</taxon>
    </lineage>
</organism>
<name>A0A815LFR2_9BILA</name>
<evidence type="ECO:0000313" key="3">
    <source>
        <dbReference type="Proteomes" id="UP000663870"/>
    </source>
</evidence>
<dbReference type="Proteomes" id="UP000663854">
    <property type="component" value="Unassembled WGS sequence"/>
</dbReference>
<dbReference type="AlphaFoldDB" id="A0A815LFR2"/>
<evidence type="ECO:0008006" key="4">
    <source>
        <dbReference type="Google" id="ProtNLM"/>
    </source>
</evidence>
<accession>A0A815LFR2</accession>
<proteinExistence type="predicted"/>
<evidence type="ECO:0000313" key="1">
    <source>
        <dbReference type="EMBL" id="CAF1265601.1"/>
    </source>
</evidence>
<protein>
    <recommendedName>
        <fullName evidence="4">F-box domain-containing protein</fullName>
    </recommendedName>
</protein>
<dbReference type="EMBL" id="CAJNOH010001995">
    <property type="protein sequence ID" value="CAF1265601.1"/>
    <property type="molecule type" value="Genomic_DNA"/>
</dbReference>
<comment type="caution">
    <text evidence="2">The sequence shown here is derived from an EMBL/GenBank/DDBJ whole genome shotgun (WGS) entry which is preliminary data.</text>
</comment>
<evidence type="ECO:0000313" key="2">
    <source>
        <dbReference type="EMBL" id="CAF1409428.1"/>
    </source>
</evidence>
<sequence>MINTLESLANEILLNILSNLTWFEMIESFWSINKRFNSLVCSIFSINYGRNKSGIIISETDLSLNKYQLILLSIISNSNLSISIQRIYIDGAKSVFFDLISKWIFQENLICFINLKSLILTRCYLSEILINNLSLLIQYQLDELILTIDEDSLEMFYYEYDSGKNGRDQVQKLTVICQEFIHQLFSSKCQLTPLQLDISQDNSVFQIHKCLSSSSSSDIYSNQIDSQLVTNCMTLRRLHIHVIHGYFIEHIIEHVPALEILSVVIGDSLAQEQLYHMKTKKFSSTIVNWYDKISKLKSFTLNSHILVDSQFEYLKWILNNVNYVEKLKLRLHASDKLRKNALNSVRYAEFCLSSCHSGSNESTRIGKNLVSFLGNYTPYLQTLRIWRPDDFPWTSIRPEFRPKWRRQKLTDKWLKSLTTSQSITEHVSIFEYDLSQLIQQLKQFTFLDIYGRIDRQKIEPYRSMIQRRFPNSRVDIQIGRFCLWF</sequence>